<name>A0A9N9T2G9_DIABA</name>
<dbReference type="Pfam" id="PF00852">
    <property type="entry name" value="Glyco_transf_10"/>
    <property type="match status" value="1"/>
</dbReference>
<dbReference type="EC" id="2.4.1.-" evidence="11"/>
<dbReference type="GO" id="GO:0046920">
    <property type="term" value="F:alpha-(1-&gt;3)-fucosyltransferase activity"/>
    <property type="evidence" value="ECO:0007669"/>
    <property type="project" value="TreeGrafter"/>
</dbReference>
<proteinExistence type="inferred from homology"/>
<keyword evidence="5 11" id="KW-0808">Transferase</keyword>
<reference evidence="14" key="1">
    <citation type="submission" date="2022-01" db="EMBL/GenBank/DDBJ databases">
        <authorList>
            <person name="King R."/>
        </authorList>
    </citation>
    <scope>NUCLEOTIDE SEQUENCE</scope>
</reference>
<keyword evidence="9 11" id="KW-0472">Membrane</keyword>
<keyword evidence="8 11" id="KW-1133">Transmembrane helix</keyword>
<evidence type="ECO:0000256" key="11">
    <source>
        <dbReference type="RuleBase" id="RU003832"/>
    </source>
</evidence>
<comment type="similarity">
    <text evidence="3 11">Belongs to the glycosyltransferase 10 family.</text>
</comment>
<evidence type="ECO:0000259" key="13">
    <source>
        <dbReference type="Pfam" id="PF17039"/>
    </source>
</evidence>
<evidence type="ECO:0000256" key="3">
    <source>
        <dbReference type="ARBA" id="ARBA00008919"/>
    </source>
</evidence>
<dbReference type="SUPFAM" id="SSF53756">
    <property type="entry name" value="UDP-Glycosyltransferase/glycogen phosphorylase"/>
    <property type="match status" value="1"/>
</dbReference>
<dbReference type="EMBL" id="OU898279">
    <property type="protein sequence ID" value="CAG9833065.1"/>
    <property type="molecule type" value="Genomic_DNA"/>
</dbReference>
<evidence type="ECO:0000256" key="2">
    <source>
        <dbReference type="ARBA" id="ARBA00004922"/>
    </source>
</evidence>
<dbReference type="InterPro" id="IPR001503">
    <property type="entry name" value="Glyco_trans_10"/>
</dbReference>
<dbReference type="InterPro" id="IPR031481">
    <property type="entry name" value="Glyco_tran_10_N"/>
</dbReference>
<dbReference type="InterPro" id="IPR038577">
    <property type="entry name" value="GT10-like_C_sf"/>
</dbReference>
<protein>
    <recommendedName>
        <fullName evidence="11">Fucosyltransferase</fullName>
        <ecNumber evidence="11">2.4.1.-</ecNumber>
    </recommendedName>
</protein>
<dbReference type="PANTHER" id="PTHR11929:SF194">
    <property type="entry name" value="ALPHA-(1,3)-FUCOSYLTRANSFERASE 10"/>
    <property type="match status" value="1"/>
</dbReference>
<evidence type="ECO:0000259" key="12">
    <source>
        <dbReference type="Pfam" id="PF00852"/>
    </source>
</evidence>
<organism evidence="14 15">
    <name type="scientific">Diabrotica balteata</name>
    <name type="common">Banded cucumber beetle</name>
    <dbReference type="NCBI Taxonomy" id="107213"/>
    <lineage>
        <taxon>Eukaryota</taxon>
        <taxon>Metazoa</taxon>
        <taxon>Ecdysozoa</taxon>
        <taxon>Arthropoda</taxon>
        <taxon>Hexapoda</taxon>
        <taxon>Insecta</taxon>
        <taxon>Pterygota</taxon>
        <taxon>Neoptera</taxon>
        <taxon>Endopterygota</taxon>
        <taxon>Coleoptera</taxon>
        <taxon>Polyphaga</taxon>
        <taxon>Cucujiformia</taxon>
        <taxon>Chrysomeloidea</taxon>
        <taxon>Chrysomelidae</taxon>
        <taxon>Galerucinae</taxon>
        <taxon>Diabroticina</taxon>
        <taxon>Diabroticites</taxon>
        <taxon>Diabrotica</taxon>
    </lineage>
</organism>
<comment type="subcellular location">
    <subcellularLocation>
        <location evidence="1 11">Golgi apparatus</location>
        <location evidence="1 11">Golgi stack membrane</location>
        <topology evidence="1 11">Single-pass type II membrane protein</topology>
    </subcellularLocation>
</comment>
<accession>A0A9N9T2G9</accession>
<evidence type="ECO:0000256" key="4">
    <source>
        <dbReference type="ARBA" id="ARBA00022676"/>
    </source>
</evidence>
<dbReference type="InterPro" id="IPR055270">
    <property type="entry name" value="Glyco_tran_10_C"/>
</dbReference>
<dbReference type="Gene3D" id="3.40.50.11660">
    <property type="entry name" value="Glycosyl transferase family 10, C-terminal domain"/>
    <property type="match status" value="1"/>
</dbReference>
<keyword evidence="10" id="KW-0325">Glycoprotein</keyword>
<feature type="transmembrane region" description="Helical" evidence="11">
    <location>
        <begin position="12"/>
        <end position="30"/>
    </location>
</feature>
<evidence type="ECO:0000256" key="10">
    <source>
        <dbReference type="ARBA" id="ARBA00023180"/>
    </source>
</evidence>
<evidence type="ECO:0000256" key="7">
    <source>
        <dbReference type="ARBA" id="ARBA00022968"/>
    </source>
</evidence>
<dbReference type="OrthoDB" id="9993460at2759"/>
<evidence type="ECO:0000256" key="8">
    <source>
        <dbReference type="ARBA" id="ARBA00022989"/>
    </source>
</evidence>
<evidence type="ECO:0000256" key="5">
    <source>
        <dbReference type="ARBA" id="ARBA00022679"/>
    </source>
</evidence>
<evidence type="ECO:0000313" key="14">
    <source>
        <dbReference type="EMBL" id="CAG9833065.1"/>
    </source>
</evidence>
<keyword evidence="7" id="KW-0735">Signal-anchor</keyword>
<keyword evidence="4 11" id="KW-0328">Glycosyltransferase</keyword>
<gene>
    <name evidence="14" type="ORF">DIABBA_LOCUS6491</name>
</gene>
<dbReference type="FunFam" id="3.40.50.11660:FF:000002">
    <property type="entry name" value="Alpha-(1,3)-fucosyltransferase"/>
    <property type="match status" value="1"/>
</dbReference>
<evidence type="ECO:0000256" key="9">
    <source>
        <dbReference type="ARBA" id="ARBA00023136"/>
    </source>
</evidence>
<comment type="pathway">
    <text evidence="2">Protein modification; protein glycosylation.</text>
</comment>
<feature type="domain" description="Fucosyltransferase N-terminal" evidence="13">
    <location>
        <begin position="37"/>
        <end position="141"/>
    </location>
</feature>
<feature type="domain" description="Fucosyltransferase C-terminal" evidence="12">
    <location>
        <begin position="174"/>
        <end position="355"/>
    </location>
</feature>
<evidence type="ECO:0000313" key="15">
    <source>
        <dbReference type="Proteomes" id="UP001153709"/>
    </source>
</evidence>
<evidence type="ECO:0000256" key="6">
    <source>
        <dbReference type="ARBA" id="ARBA00022692"/>
    </source>
</evidence>
<keyword evidence="11" id="KW-0333">Golgi apparatus</keyword>
<sequence>MLIYLCRIRLSILIRLSYVLCSLGVLYYIYEAYSYDSTKKILLWWTPFMPKQDRLIKCNKKEYKCLISSKREYASDHRLGAVLFYGSKILNYDFPLPKDDKVPWAIFHEESPKNYAPFLYKETQDLFDIASTFSQHSDLPITLQYLKNFSNLIDKRYFISLKNKNKLLEDISPVLYIQSDCDTPIGRDYLVKELSKYMQIDSYGSCLKNKNFPLGLSELYPLDVYNEKYMEFISKYKFIISFENAACKDYVSEKFWRPLIVGSIPIYFGATNIKEWLPNEMSAILVDDFRDMGSLADFIKKVNANDTLYSSFLEHKLSGKISNERLKKEILTEHPIPEFECYVCTQIHENRNFKRRNMNVYDCPKPVPRDTEKNTWDQHWDIGRCQSKALHMLVGKNELFSEEVFEETWKNLYYNRNCYL</sequence>
<evidence type="ECO:0000256" key="1">
    <source>
        <dbReference type="ARBA" id="ARBA00004447"/>
    </source>
</evidence>
<dbReference type="GO" id="GO:0032580">
    <property type="term" value="C:Golgi cisterna membrane"/>
    <property type="evidence" value="ECO:0007669"/>
    <property type="project" value="UniProtKB-SubCell"/>
</dbReference>
<dbReference type="AlphaFoldDB" id="A0A9N9T2G9"/>
<keyword evidence="15" id="KW-1185">Reference proteome</keyword>
<dbReference type="Proteomes" id="UP001153709">
    <property type="component" value="Chromosome 4"/>
</dbReference>
<keyword evidence="6 11" id="KW-0812">Transmembrane</keyword>
<dbReference type="Pfam" id="PF17039">
    <property type="entry name" value="Glyco_tran_10_N"/>
    <property type="match status" value="1"/>
</dbReference>
<dbReference type="PANTHER" id="PTHR11929">
    <property type="entry name" value="ALPHA- 1,3 -FUCOSYLTRANSFERASE"/>
    <property type="match status" value="1"/>
</dbReference>